<dbReference type="PANTHER" id="PTHR45793">
    <property type="entry name" value="HOMEOBOX PROTEIN"/>
    <property type="match status" value="1"/>
</dbReference>
<dbReference type="CDD" id="cd00086">
    <property type="entry name" value="homeodomain"/>
    <property type="match status" value="1"/>
</dbReference>
<keyword evidence="4 6" id="KW-0371">Homeobox</keyword>
<evidence type="ECO:0000256" key="7">
    <source>
        <dbReference type="RuleBase" id="RU000682"/>
    </source>
</evidence>
<evidence type="ECO:0000313" key="9">
    <source>
        <dbReference type="Proteomes" id="UP000694865"/>
    </source>
</evidence>
<dbReference type="PANTHER" id="PTHR45793:SF5">
    <property type="entry name" value="HOMEOTIC PROTEIN OCELLILESS"/>
    <property type="match status" value="1"/>
</dbReference>
<dbReference type="InterPro" id="IPR001356">
    <property type="entry name" value="HD"/>
</dbReference>
<gene>
    <name evidence="10" type="primary">LOC102806636</name>
</gene>
<dbReference type="Gene3D" id="1.10.10.60">
    <property type="entry name" value="Homeodomain-like"/>
    <property type="match status" value="1"/>
</dbReference>
<evidence type="ECO:0000256" key="6">
    <source>
        <dbReference type="PROSITE-ProRule" id="PRU00108"/>
    </source>
</evidence>
<organism evidence="9 10">
    <name type="scientific">Saccoglossus kowalevskii</name>
    <name type="common">Acorn worm</name>
    <dbReference type="NCBI Taxonomy" id="10224"/>
    <lineage>
        <taxon>Eukaryota</taxon>
        <taxon>Metazoa</taxon>
        <taxon>Hemichordata</taxon>
        <taxon>Enteropneusta</taxon>
        <taxon>Harrimaniidae</taxon>
        <taxon>Saccoglossus</taxon>
    </lineage>
</organism>
<dbReference type="Proteomes" id="UP000694865">
    <property type="component" value="Unplaced"/>
</dbReference>
<evidence type="ECO:0000256" key="5">
    <source>
        <dbReference type="ARBA" id="ARBA00023242"/>
    </source>
</evidence>
<keyword evidence="9" id="KW-1185">Reference proteome</keyword>
<comment type="subcellular location">
    <subcellularLocation>
        <location evidence="1 6 7">Nucleus</location>
    </subcellularLocation>
</comment>
<keyword evidence="5 6" id="KW-0539">Nucleus</keyword>
<evidence type="ECO:0000313" key="10">
    <source>
        <dbReference type="RefSeq" id="XP_006819542.1"/>
    </source>
</evidence>
<dbReference type="RefSeq" id="XP_006819542.1">
    <property type="nucleotide sequence ID" value="XM_006819479.1"/>
</dbReference>
<evidence type="ECO:0000256" key="1">
    <source>
        <dbReference type="ARBA" id="ARBA00004123"/>
    </source>
</evidence>
<dbReference type="PROSITE" id="PS50071">
    <property type="entry name" value="HOMEOBOX_2"/>
    <property type="match status" value="1"/>
</dbReference>
<dbReference type="SMART" id="SM00389">
    <property type="entry name" value="HOX"/>
    <property type="match status" value="1"/>
</dbReference>
<feature type="domain" description="Homeobox" evidence="8">
    <location>
        <begin position="56"/>
        <end position="116"/>
    </location>
</feature>
<dbReference type="SUPFAM" id="SSF46689">
    <property type="entry name" value="Homeodomain-like"/>
    <property type="match status" value="1"/>
</dbReference>
<protein>
    <submittedName>
        <fullName evidence="10">Paired box protein Pax-6-like</fullName>
    </submittedName>
</protein>
<proteinExistence type="predicted"/>
<evidence type="ECO:0000259" key="8">
    <source>
        <dbReference type="PROSITE" id="PS50071"/>
    </source>
</evidence>
<dbReference type="GeneID" id="102806636"/>
<accession>A0ABM0MHQ1</accession>
<sequence length="229" mass="26470">MKPEVNMTPCGIRKTFSDSSIVEIDSGKLVSGLARKRNRSFIELHASRSYPLRRRNTGRRVRTYYTKYQEDSLESMFAMNCYPDVIARECIAYSIDLPEDRVQNWFRNRRVKRILKTCKLTTSMEQSRDDNHSPHKSITQRYTDVDYVIHQPPDQDSPDYDCDLPSLPSDVETRHFPHVNRRSCISPSVDFHIYNSPFAYPVYPPSPSVSYPMSSLLESSPTDGSDTSL</sequence>
<dbReference type="Pfam" id="PF00046">
    <property type="entry name" value="Homeodomain"/>
    <property type="match status" value="1"/>
</dbReference>
<dbReference type="InterPro" id="IPR009057">
    <property type="entry name" value="Homeodomain-like_sf"/>
</dbReference>
<feature type="DNA-binding region" description="Homeobox" evidence="6">
    <location>
        <begin position="58"/>
        <end position="117"/>
    </location>
</feature>
<reference evidence="10" key="1">
    <citation type="submission" date="2025-08" db="UniProtKB">
        <authorList>
            <consortium name="RefSeq"/>
        </authorList>
    </citation>
    <scope>IDENTIFICATION</scope>
    <source>
        <tissue evidence="10">Testes</tissue>
    </source>
</reference>
<keyword evidence="2" id="KW-0217">Developmental protein</keyword>
<name>A0ABM0MHQ1_SACKO</name>
<keyword evidence="3 6" id="KW-0238">DNA-binding</keyword>
<evidence type="ECO:0000256" key="4">
    <source>
        <dbReference type="ARBA" id="ARBA00023155"/>
    </source>
</evidence>
<evidence type="ECO:0000256" key="3">
    <source>
        <dbReference type="ARBA" id="ARBA00023125"/>
    </source>
</evidence>
<evidence type="ECO:0000256" key="2">
    <source>
        <dbReference type="ARBA" id="ARBA00022473"/>
    </source>
</evidence>